<comment type="subcellular location">
    <subcellularLocation>
        <location evidence="1">Membrane</location>
    </subcellularLocation>
</comment>
<dbReference type="CDD" id="cd20804">
    <property type="entry name" value="C1_DGKtheta_typeV_rpt2"/>
    <property type="match status" value="1"/>
</dbReference>
<evidence type="ECO:0000256" key="12">
    <source>
        <dbReference type="ARBA" id="ARBA00023098"/>
    </source>
</evidence>
<dbReference type="PROSITE" id="PS50146">
    <property type="entry name" value="DAGK"/>
    <property type="match status" value="1"/>
</dbReference>
<keyword evidence="6" id="KW-0677">Repeat</keyword>
<evidence type="ECO:0000256" key="5">
    <source>
        <dbReference type="ARBA" id="ARBA00022723"/>
    </source>
</evidence>
<dbReference type="PROSITE" id="PS00479">
    <property type="entry name" value="ZF_DAG_PE_1"/>
    <property type="match status" value="1"/>
</dbReference>
<accession>A0A9W2WSX4</accession>
<dbReference type="GO" id="GO:0005524">
    <property type="term" value="F:ATP binding"/>
    <property type="evidence" value="ECO:0007669"/>
    <property type="project" value="UniProtKB-KW"/>
</dbReference>
<evidence type="ECO:0000256" key="16">
    <source>
        <dbReference type="SAM" id="MobiDB-lite"/>
    </source>
</evidence>
<dbReference type="InterPro" id="IPR001206">
    <property type="entry name" value="Diacylglycerol_kinase_cat_dom"/>
</dbReference>
<dbReference type="GO" id="GO:0008270">
    <property type="term" value="F:zinc ion binding"/>
    <property type="evidence" value="ECO:0007669"/>
    <property type="project" value="UniProtKB-KW"/>
</dbReference>
<dbReference type="SMART" id="SM00109">
    <property type="entry name" value="C1"/>
    <property type="match status" value="2"/>
</dbReference>
<dbReference type="GO" id="GO:0004143">
    <property type="term" value="F:ATP-dependent diacylglycerol kinase activity"/>
    <property type="evidence" value="ECO:0007669"/>
    <property type="project" value="UniProtKB-EC"/>
</dbReference>
<dbReference type="SMART" id="SM00314">
    <property type="entry name" value="RA"/>
    <property type="match status" value="1"/>
</dbReference>
<dbReference type="PANTHER" id="PTHR11255:SF54">
    <property type="entry name" value="DIACYLGLYCEROL KINASE THETA"/>
    <property type="match status" value="1"/>
</dbReference>
<keyword evidence="4 15" id="KW-0808">Transferase</keyword>
<dbReference type="PANTHER" id="PTHR11255">
    <property type="entry name" value="DIACYLGLYCEROL KINASE"/>
    <property type="match status" value="1"/>
</dbReference>
<dbReference type="FunFam" id="3.40.50.10330:FF:000012">
    <property type="entry name" value="Diacylglycerol kinase"/>
    <property type="match status" value="1"/>
</dbReference>
<dbReference type="CDD" id="cd17111">
    <property type="entry name" value="RA1_DAGK-theta"/>
    <property type="match status" value="1"/>
</dbReference>
<proteinExistence type="inferred from homology"/>
<keyword evidence="13" id="KW-0472">Membrane</keyword>
<keyword evidence="10" id="KW-0862">Zinc</keyword>
<evidence type="ECO:0000256" key="1">
    <source>
        <dbReference type="ARBA" id="ARBA00004370"/>
    </source>
</evidence>
<dbReference type="FunFam" id="2.60.200.40:FF:000004">
    <property type="entry name" value="Diacylglycerol kinase"/>
    <property type="match status" value="1"/>
</dbReference>
<dbReference type="InterPro" id="IPR000756">
    <property type="entry name" value="Diacylglycerol_kin_accessory"/>
</dbReference>
<evidence type="ECO:0000313" key="21">
    <source>
        <dbReference type="RefSeq" id="XP_054942259.1"/>
    </source>
</evidence>
<evidence type="ECO:0000256" key="3">
    <source>
        <dbReference type="ARBA" id="ARBA00009280"/>
    </source>
</evidence>
<dbReference type="CDD" id="cd20854">
    <property type="entry name" value="C1_DGKtheta_typeV_rpt3"/>
    <property type="match status" value="1"/>
</dbReference>
<evidence type="ECO:0000259" key="17">
    <source>
        <dbReference type="PROSITE" id="PS50081"/>
    </source>
</evidence>
<feature type="region of interest" description="Disordered" evidence="16">
    <location>
        <begin position="742"/>
        <end position="771"/>
    </location>
</feature>
<feature type="domain" description="Phorbol-ester/DAG-type" evidence="17">
    <location>
        <begin position="27"/>
        <end position="74"/>
    </location>
</feature>
<reference evidence="21" key="1">
    <citation type="submission" date="2025-08" db="UniProtKB">
        <authorList>
            <consortium name="RefSeq"/>
        </authorList>
    </citation>
    <scope>IDENTIFICATION</scope>
    <source>
        <tissue evidence="21">Muscle</tissue>
    </source>
</reference>
<feature type="domain" description="DAGKc" evidence="18">
    <location>
        <begin position="413"/>
        <end position="550"/>
    </location>
</feature>
<dbReference type="SUPFAM" id="SSF111331">
    <property type="entry name" value="NAD kinase/diacylglycerol kinase-like"/>
    <property type="match status" value="1"/>
</dbReference>
<dbReference type="Gene3D" id="3.10.20.90">
    <property type="entry name" value="Phosphatidylinositol 3-kinase Catalytic Subunit, Chain A, domain 1"/>
    <property type="match status" value="1"/>
</dbReference>
<dbReference type="SUPFAM" id="SSF54236">
    <property type="entry name" value="Ubiquitin-like"/>
    <property type="match status" value="1"/>
</dbReference>
<dbReference type="GO" id="GO:0007200">
    <property type="term" value="P:phospholipase C-activating G protein-coupled receptor signaling pathway"/>
    <property type="evidence" value="ECO:0007669"/>
    <property type="project" value="InterPro"/>
</dbReference>
<dbReference type="InterPro" id="IPR029071">
    <property type="entry name" value="Ubiquitin-like_domsf"/>
</dbReference>
<dbReference type="CTD" id="1609"/>
<organism evidence="20 21">
    <name type="scientific">Physeter macrocephalus</name>
    <name type="common">Sperm whale</name>
    <name type="synonym">Physeter catodon</name>
    <dbReference type="NCBI Taxonomy" id="9755"/>
    <lineage>
        <taxon>Eukaryota</taxon>
        <taxon>Metazoa</taxon>
        <taxon>Chordata</taxon>
        <taxon>Craniata</taxon>
        <taxon>Vertebrata</taxon>
        <taxon>Euteleostomi</taxon>
        <taxon>Mammalia</taxon>
        <taxon>Eutheria</taxon>
        <taxon>Laurasiatheria</taxon>
        <taxon>Artiodactyla</taxon>
        <taxon>Whippomorpha</taxon>
        <taxon>Cetacea</taxon>
        <taxon>Odontoceti</taxon>
        <taxon>Physeteridae</taxon>
        <taxon>Physeter</taxon>
    </lineage>
</organism>
<dbReference type="Gene3D" id="3.40.50.10330">
    <property type="entry name" value="Probable inorganic polyphosphate/atp-NAD kinase, domain 1"/>
    <property type="match status" value="1"/>
</dbReference>
<sequence>MSHEKCLKHVKTPCTSVAPSLVRVPVAHCFGPRGLYKRRFCAVCRKGLEAPGVRCEVCELHVHPDCVPFACSDCRQCHQDGHRDHDTHLHHWREGNLPSGARCEVCRKACGSSDVLAGVRCEWCGVQALSCTGTPGSSPCPLPQAHSVCSAALAPECTFGRLRTMVLPPACVRLLSRNFSKMHCFRISESTAPEPGEGDDSVDGSAPAGPGREVMALESSKQTLKIFDGNDAVQRNHFRAITVPRLAKSQEVLEVALRAYYITEDPQGFQLQALPAPALVGDTGASGKVWSGGTTEEEGSRGPGARDVPSIVRIPEAWIIRALPRSQEVLKIYPAWLKVGVAYVSMRVTPQSTARTVVLEALPLLGRQAEGLKSFQLVEVLMGSRQVQRAVLADEEPLLDRLREIRQHLKLPPDCRPLLVFVNPRSGGLKGRDLLCSFRKLLNPHQVFELTNGGPLPGFHVFSQVPCFRVLVCGGDGTVGWVLAALEEMRHRLACPEPAVAILPLGTGNDLGRVLRWGSGYSGEDPFSVLVSVDEADAVLVDRWTILLDAHEAGGGEESVADAEPPKMVHMSNYCGIGIDAELSLDFHQAREEEPGKFTSRFHNKGVYVRVGLQKISHPRGLHRALRLQAERQEVELPSIEGLIFLNIPSWGSGADLWGSDSDSRFEKPRMDDGLLEVVGVTGVVHMGQVQGGLRSGIRIAQGSYFRVTLLKATPVQVDGEPWVQAPGHMIISAAGPKVHMLRKAKQKPRKAGTPKDVRADGAPAPDGDSK</sequence>
<dbReference type="Pfam" id="PF00130">
    <property type="entry name" value="C1_1"/>
    <property type="match status" value="1"/>
</dbReference>
<dbReference type="Proteomes" id="UP000248484">
    <property type="component" value="Chromosome 7"/>
</dbReference>
<keyword evidence="9 15" id="KW-0418">Kinase</keyword>
<keyword evidence="20" id="KW-1185">Reference proteome</keyword>
<dbReference type="SMART" id="SM00045">
    <property type="entry name" value="DAGKa"/>
    <property type="match status" value="1"/>
</dbReference>
<gene>
    <name evidence="21" type="primary">DGKQ</name>
</gene>
<evidence type="ECO:0000256" key="10">
    <source>
        <dbReference type="ARBA" id="ARBA00022833"/>
    </source>
</evidence>
<dbReference type="InterPro" id="IPR000159">
    <property type="entry name" value="RA_dom"/>
</dbReference>
<protein>
    <recommendedName>
        <fullName evidence="15">Diacylglycerol kinase</fullName>
        <shortName evidence="15">DAG kinase</shortName>
        <ecNumber evidence="15">2.7.1.107</ecNumber>
    </recommendedName>
</protein>
<dbReference type="InterPro" id="IPR016064">
    <property type="entry name" value="NAD/diacylglycerol_kinase_sf"/>
</dbReference>
<dbReference type="InterPro" id="IPR017438">
    <property type="entry name" value="ATP-NAD_kinase_N"/>
</dbReference>
<feature type="region of interest" description="Disordered" evidence="16">
    <location>
        <begin position="190"/>
        <end position="212"/>
    </location>
</feature>
<dbReference type="SUPFAM" id="SSF57889">
    <property type="entry name" value="Cysteine-rich domain"/>
    <property type="match status" value="2"/>
</dbReference>
<dbReference type="PROSITE" id="PS50081">
    <property type="entry name" value="ZF_DAG_PE_2"/>
    <property type="match status" value="1"/>
</dbReference>
<dbReference type="GO" id="GO:0016020">
    <property type="term" value="C:membrane"/>
    <property type="evidence" value="ECO:0007669"/>
    <property type="project" value="UniProtKB-SubCell"/>
</dbReference>
<dbReference type="InterPro" id="IPR037607">
    <property type="entry name" value="DGK"/>
</dbReference>
<dbReference type="Pfam" id="PF00609">
    <property type="entry name" value="DAGK_acc"/>
    <property type="match status" value="1"/>
</dbReference>
<dbReference type="SMART" id="SM00046">
    <property type="entry name" value="DAGKc"/>
    <property type="match status" value="1"/>
</dbReference>
<feature type="compositionally biased region" description="Basic residues" evidence="16">
    <location>
        <begin position="742"/>
        <end position="753"/>
    </location>
</feature>
<dbReference type="EC" id="2.7.1.107" evidence="15"/>
<dbReference type="Pfam" id="PF00781">
    <property type="entry name" value="DAGK_cat"/>
    <property type="match status" value="1"/>
</dbReference>
<evidence type="ECO:0000259" key="19">
    <source>
        <dbReference type="PROSITE" id="PS50200"/>
    </source>
</evidence>
<evidence type="ECO:0000256" key="4">
    <source>
        <dbReference type="ARBA" id="ARBA00022679"/>
    </source>
</evidence>
<evidence type="ECO:0000256" key="7">
    <source>
        <dbReference type="ARBA" id="ARBA00022741"/>
    </source>
</evidence>
<evidence type="ECO:0000256" key="8">
    <source>
        <dbReference type="ARBA" id="ARBA00022771"/>
    </source>
</evidence>
<comment type="catalytic activity">
    <reaction evidence="15">
        <text>a 1,2-diacyl-sn-glycerol + ATP = a 1,2-diacyl-sn-glycero-3-phosphate + ADP + H(+)</text>
        <dbReference type="Rhea" id="RHEA:10272"/>
        <dbReference type="ChEBI" id="CHEBI:15378"/>
        <dbReference type="ChEBI" id="CHEBI:17815"/>
        <dbReference type="ChEBI" id="CHEBI:30616"/>
        <dbReference type="ChEBI" id="CHEBI:58608"/>
        <dbReference type="ChEBI" id="CHEBI:456216"/>
        <dbReference type="EC" id="2.7.1.107"/>
    </reaction>
</comment>
<dbReference type="InterPro" id="IPR002219">
    <property type="entry name" value="PKC_DAG/PE"/>
</dbReference>
<dbReference type="Gene3D" id="3.30.60.20">
    <property type="match status" value="2"/>
</dbReference>
<dbReference type="GeneID" id="102984215"/>
<dbReference type="Pfam" id="PF00788">
    <property type="entry name" value="RA"/>
    <property type="match status" value="1"/>
</dbReference>
<dbReference type="GO" id="GO:0006629">
    <property type="term" value="P:lipid metabolic process"/>
    <property type="evidence" value="ECO:0007669"/>
    <property type="project" value="UniProtKB-KW"/>
</dbReference>
<keyword evidence="7 15" id="KW-0547">Nucleotide-binding</keyword>
<dbReference type="AlphaFoldDB" id="A0A9W2WSX4"/>
<comment type="catalytic activity">
    <reaction evidence="14">
        <text>1,2-di-(9Z-octadecenoyl)-sn-glycerol + ATP = 1,2-di-(9Z-octadecenoyl)-sn-glycero-3-phosphate + ADP + H(+)</text>
        <dbReference type="Rhea" id="RHEA:40327"/>
        <dbReference type="ChEBI" id="CHEBI:15378"/>
        <dbReference type="ChEBI" id="CHEBI:30616"/>
        <dbReference type="ChEBI" id="CHEBI:52333"/>
        <dbReference type="ChEBI" id="CHEBI:74546"/>
        <dbReference type="ChEBI" id="CHEBI:456216"/>
    </reaction>
    <physiologicalReaction direction="left-to-right" evidence="14">
        <dbReference type="Rhea" id="RHEA:40328"/>
    </physiologicalReaction>
</comment>
<dbReference type="PROSITE" id="PS50200">
    <property type="entry name" value="RA"/>
    <property type="match status" value="1"/>
</dbReference>
<comment type="pathway">
    <text evidence="2">Lipid metabolism; glycerolipid metabolism.</text>
</comment>
<keyword evidence="12" id="KW-0443">Lipid metabolism</keyword>
<keyword evidence="5" id="KW-0479">Metal-binding</keyword>
<keyword evidence="8" id="KW-0863">Zinc-finger</keyword>
<evidence type="ECO:0000256" key="13">
    <source>
        <dbReference type="ARBA" id="ARBA00023136"/>
    </source>
</evidence>
<dbReference type="RefSeq" id="XP_054942259.1">
    <property type="nucleotide sequence ID" value="XM_055086284.1"/>
</dbReference>
<dbReference type="Gene3D" id="2.60.200.40">
    <property type="match status" value="1"/>
</dbReference>
<evidence type="ECO:0000256" key="9">
    <source>
        <dbReference type="ARBA" id="ARBA00022777"/>
    </source>
</evidence>
<evidence type="ECO:0000259" key="18">
    <source>
        <dbReference type="PROSITE" id="PS50146"/>
    </source>
</evidence>
<feature type="domain" description="Ras-associating" evidence="19">
    <location>
        <begin position="326"/>
        <end position="414"/>
    </location>
</feature>
<name>A0A9W2WSX4_PHYMC</name>
<evidence type="ECO:0000256" key="6">
    <source>
        <dbReference type="ARBA" id="ARBA00022737"/>
    </source>
</evidence>
<keyword evidence="11 15" id="KW-0067">ATP-binding</keyword>
<evidence type="ECO:0000256" key="2">
    <source>
        <dbReference type="ARBA" id="ARBA00005175"/>
    </source>
</evidence>
<evidence type="ECO:0000313" key="20">
    <source>
        <dbReference type="Proteomes" id="UP000248484"/>
    </source>
</evidence>
<evidence type="ECO:0000256" key="14">
    <source>
        <dbReference type="ARBA" id="ARBA00023371"/>
    </source>
</evidence>
<evidence type="ECO:0000256" key="15">
    <source>
        <dbReference type="RuleBase" id="RU361128"/>
    </source>
</evidence>
<dbReference type="InterPro" id="IPR046349">
    <property type="entry name" value="C1-like_sf"/>
</dbReference>
<comment type="similarity">
    <text evidence="3 15">Belongs to the eukaryotic diacylglycerol kinase family.</text>
</comment>
<evidence type="ECO:0000256" key="11">
    <source>
        <dbReference type="ARBA" id="ARBA00022840"/>
    </source>
</evidence>